<evidence type="ECO:0000259" key="7">
    <source>
        <dbReference type="PROSITE" id="PS51471"/>
    </source>
</evidence>
<dbReference type="PANTHER" id="PTHR10209:SF886">
    <property type="entry name" value="UPF0676 PROTEIN C1494.01"/>
    <property type="match status" value="1"/>
</dbReference>
<dbReference type="AlphaFoldDB" id="A0AAN6S9U9"/>
<dbReference type="PROSITE" id="PS51471">
    <property type="entry name" value="FE2OG_OXY"/>
    <property type="match status" value="1"/>
</dbReference>
<evidence type="ECO:0000256" key="4">
    <source>
        <dbReference type="ARBA" id="ARBA00023004"/>
    </source>
</evidence>
<dbReference type="InterPro" id="IPR005123">
    <property type="entry name" value="Oxoglu/Fe-dep_dioxygenase_dom"/>
</dbReference>
<feature type="region of interest" description="Disordered" evidence="6">
    <location>
        <begin position="308"/>
        <end position="329"/>
    </location>
</feature>
<dbReference type="GO" id="GO:0016491">
    <property type="term" value="F:oxidoreductase activity"/>
    <property type="evidence" value="ECO:0007669"/>
    <property type="project" value="UniProtKB-KW"/>
</dbReference>
<protein>
    <recommendedName>
        <fullName evidence="7">Fe2OG dioxygenase domain-containing protein</fullName>
    </recommendedName>
</protein>
<dbReference type="InterPro" id="IPR027443">
    <property type="entry name" value="IPNS-like_sf"/>
</dbReference>
<dbReference type="GO" id="GO:0046872">
    <property type="term" value="F:metal ion binding"/>
    <property type="evidence" value="ECO:0007669"/>
    <property type="project" value="UniProtKB-KW"/>
</dbReference>
<dbReference type="Pfam" id="PF03171">
    <property type="entry name" value="2OG-FeII_Oxy"/>
    <property type="match status" value="1"/>
</dbReference>
<evidence type="ECO:0000256" key="1">
    <source>
        <dbReference type="ARBA" id="ARBA00008056"/>
    </source>
</evidence>
<organism evidence="8 9">
    <name type="scientific">Diplogelasinospora grovesii</name>
    <dbReference type="NCBI Taxonomy" id="303347"/>
    <lineage>
        <taxon>Eukaryota</taxon>
        <taxon>Fungi</taxon>
        <taxon>Dikarya</taxon>
        <taxon>Ascomycota</taxon>
        <taxon>Pezizomycotina</taxon>
        <taxon>Sordariomycetes</taxon>
        <taxon>Sordariomycetidae</taxon>
        <taxon>Sordariales</taxon>
        <taxon>Diplogelasinosporaceae</taxon>
        <taxon>Diplogelasinospora</taxon>
    </lineage>
</organism>
<reference evidence="9" key="1">
    <citation type="journal article" date="2023" name="Mol. Phylogenet. Evol.">
        <title>Genome-scale phylogeny and comparative genomics of the fungal order Sordariales.</title>
        <authorList>
            <person name="Hensen N."/>
            <person name="Bonometti L."/>
            <person name="Westerberg I."/>
            <person name="Brannstrom I.O."/>
            <person name="Guillou S."/>
            <person name="Cros-Aarteil S."/>
            <person name="Calhoun S."/>
            <person name="Haridas S."/>
            <person name="Kuo A."/>
            <person name="Mondo S."/>
            <person name="Pangilinan J."/>
            <person name="Riley R."/>
            <person name="LaButti K."/>
            <person name="Andreopoulos B."/>
            <person name="Lipzen A."/>
            <person name="Chen C."/>
            <person name="Yan M."/>
            <person name="Daum C."/>
            <person name="Ng V."/>
            <person name="Clum A."/>
            <person name="Steindorff A."/>
            <person name="Ohm R.A."/>
            <person name="Martin F."/>
            <person name="Silar P."/>
            <person name="Natvig D.O."/>
            <person name="Lalanne C."/>
            <person name="Gautier V."/>
            <person name="Ament-Velasquez S.L."/>
            <person name="Kruys A."/>
            <person name="Hutchinson M.I."/>
            <person name="Powell A.J."/>
            <person name="Barry K."/>
            <person name="Miller A.N."/>
            <person name="Grigoriev I.V."/>
            <person name="Debuchy R."/>
            <person name="Gladieux P."/>
            <person name="Hiltunen Thoren M."/>
            <person name="Johannesson H."/>
        </authorList>
    </citation>
    <scope>NUCLEOTIDE SEQUENCE [LARGE SCALE GENOMIC DNA]</scope>
    <source>
        <strain evidence="9">CBS 340.73</strain>
    </source>
</reference>
<evidence type="ECO:0000256" key="6">
    <source>
        <dbReference type="SAM" id="MobiDB-lite"/>
    </source>
</evidence>
<feature type="compositionally biased region" description="Basic and acidic residues" evidence="6">
    <location>
        <begin position="309"/>
        <end position="318"/>
    </location>
</feature>
<dbReference type="Gene3D" id="2.60.120.330">
    <property type="entry name" value="B-lactam Antibiotic, Isopenicillin N Synthase, Chain"/>
    <property type="match status" value="1"/>
</dbReference>
<dbReference type="GO" id="GO:0044283">
    <property type="term" value="P:small molecule biosynthetic process"/>
    <property type="evidence" value="ECO:0007669"/>
    <property type="project" value="UniProtKB-ARBA"/>
</dbReference>
<dbReference type="SUPFAM" id="SSF51197">
    <property type="entry name" value="Clavaminate synthase-like"/>
    <property type="match status" value="1"/>
</dbReference>
<feature type="domain" description="Fe2OG dioxygenase" evidence="7">
    <location>
        <begin position="170"/>
        <end position="297"/>
    </location>
</feature>
<dbReference type="Pfam" id="PF14226">
    <property type="entry name" value="DIOX_N"/>
    <property type="match status" value="1"/>
</dbReference>
<keyword evidence="2 5" id="KW-0479">Metal-binding</keyword>
<dbReference type="PANTHER" id="PTHR10209">
    <property type="entry name" value="OXIDOREDUCTASE, 2OG-FE II OXYGENASE FAMILY PROTEIN"/>
    <property type="match status" value="1"/>
</dbReference>
<dbReference type="Proteomes" id="UP001303473">
    <property type="component" value="Unassembled WGS sequence"/>
</dbReference>
<proteinExistence type="inferred from homology"/>
<keyword evidence="9" id="KW-1185">Reference proteome</keyword>
<dbReference type="FunFam" id="2.60.120.330:FF:000051">
    <property type="entry name" value="Clavaminate synthase-like protein"/>
    <property type="match status" value="1"/>
</dbReference>
<comment type="similarity">
    <text evidence="1 5">Belongs to the iron/ascorbate-dependent oxidoreductase family.</text>
</comment>
<accession>A0AAN6S9U9</accession>
<sequence>MAKVARIPIIDLNYDDQDEAQRVRVAKDLVEAAVEHGFIYIKNTGTDIPVSAVDDAFTLSKKLFAAPLEEKEACRIQTNNRGWSAMQYETLDPAHQRVGDFKEAFNFGEFINGKAQQPIPPSISPHESDISNFRDLCYEMCLKINTLLGIGLGVNPTDFFTQAHLREKGPSGSTLRYLYYPPLTQTPDANPAGDVRAGAHSDYGSITMLFRLRGQAGLEILTPDNTWVPVPVTPEGTENDPAPPILVNIADLLSYWTNGLLRSTVHRVVFGSGGRGKLVQGESDTEPRYSIAYFCHPVGTAPLTAVPSERVRNHKPTDDSGNGNGNPYAERKVLTADEHLQMRLRASYLQLYKD</sequence>
<name>A0AAN6S9U9_9PEZI</name>
<keyword evidence="4 5" id="KW-0408">Iron</keyword>
<evidence type="ECO:0000313" key="8">
    <source>
        <dbReference type="EMBL" id="KAK3945141.1"/>
    </source>
</evidence>
<evidence type="ECO:0000256" key="5">
    <source>
        <dbReference type="RuleBase" id="RU003682"/>
    </source>
</evidence>
<dbReference type="InterPro" id="IPR026992">
    <property type="entry name" value="DIOX_N"/>
</dbReference>
<keyword evidence="3 5" id="KW-0560">Oxidoreductase</keyword>
<evidence type="ECO:0000256" key="3">
    <source>
        <dbReference type="ARBA" id="ARBA00023002"/>
    </source>
</evidence>
<dbReference type="InterPro" id="IPR044861">
    <property type="entry name" value="IPNS-like_FE2OG_OXY"/>
</dbReference>
<evidence type="ECO:0000256" key="2">
    <source>
        <dbReference type="ARBA" id="ARBA00022723"/>
    </source>
</evidence>
<evidence type="ECO:0000313" key="9">
    <source>
        <dbReference type="Proteomes" id="UP001303473"/>
    </source>
</evidence>
<dbReference type="EMBL" id="MU853756">
    <property type="protein sequence ID" value="KAK3945141.1"/>
    <property type="molecule type" value="Genomic_DNA"/>
</dbReference>
<gene>
    <name evidence="8" type="ORF">QBC46DRAFT_372886</name>
</gene>
<comment type="caution">
    <text evidence="8">The sequence shown here is derived from an EMBL/GenBank/DDBJ whole genome shotgun (WGS) entry which is preliminary data.</text>
</comment>